<feature type="transmembrane region" description="Helical" evidence="10">
    <location>
        <begin position="358"/>
        <end position="379"/>
    </location>
</feature>
<dbReference type="AlphaFoldDB" id="A0A9D1Q741"/>
<comment type="similarity">
    <text evidence="2">Belongs to the multi antimicrobial extrusion (MATE) (TC 2.A.66.1) family. MepA subfamily.</text>
</comment>
<dbReference type="GO" id="GO:0005886">
    <property type="term" value="C:plasma membrane"/>
    <property type="evidence" value="ECO:0007669"/>
    <property type="project" value="UniProtKB-SubCell"/>
</dbReference>
<organism evidence="11 12">
    <name type="scientific">Candidatus Ignatzschineria merdigallinarum</name>
    <dbReference type="NCBI Taxonomy" id="2838621"/>
    <lineage>
        <taxon>Bacteria</taxon>
        <taxon>Pseudomonadati</taxon>
        <taxon>Pseudomonadota</taxon>
        <taxon>Gammaproteobacteria</taxon>
        <taxon>Cardiobacteriales</taxon>
        <taxon>Ignatzschineriaceae</taxon>
        <taxon>Ignatzschineria</taxon>
    </lineage>
</organism>
<evidence type="ECO:0000256" key="1">
    <source>
        <dbReference type="ARBA" id="ARBA00004429"/>
    </source>
</evidence>
<keyword evidence="9" id="KW-0046">Antibiotic resistance</keyword>
<dbReference type="InterPro" id="IPR002528">
    <property type="entry name" value="MATE_fam"/>
</dbReference>
<dbReference type="InterPro" id="IPR048279">
    <property type="entry name" value="MdtK-like"/>
</dbReference>
<evidence type="ECO:0000256" key="7">
    <source>
        <dbReference type="ARBA" id="ARBA00022989"/>
    </source>
</evidence>
<feature type="transmembrane region" description="Helical" evidence="10">
    <location>
        <begin position="416"/>
        <end position="435"/>
    </location>
</feature>
<dbReference type="Proteomes" id="UP000823934">
    <property type="component" value="Unassembled WGS sequence"/>
</dbReference>
<evidence type="ECO:0000256" key="9">
    <source>
        <dbReference type="ARBA" id="ARBA00023251"/>
    </source>
</evidence>
<feature type="transmembrane region" description="Helical" evidence="10">
    <location>
        <begin position="94"/>
        <end position="116"/>
    </location>
</feature>
<keyword evidence="7 10" id="KW-1133">Transmembrane helix</keyword>
<feature type="transmembrane region" description="Helical" evidence="10">
    <location>
        <begin position="136"/>
        <end position="154"/>
    </location>
</feature>
<protein>
    <recommendedName>
        <fullName evidence="3">Multidrug export protein MepA</fullName>
    </recommendedName>
</protein>
<feature type="transmembrane region" description="Helical" evidence="10">
    <location>
        <begin position="60"/>
        <end position="82"/>
    </location>
</feature>
<accession>A0A9D1Q741</accession>
<keyword evidence="5" id="KW-1003">Cell membrane</keyword>
<dbReference type="GO" id="GO:0042910">
    <property type="term" value="F:xenobiotic transmembrane transporter activity"/>
    <property type="evidence" value="ECO:0007669"/>
    <property type="project" value="InterPro"/>
</dbReference>
<dbReference type="InterPro" id="IPR051327">
    <property type="entry name" value="MATE_MepA_subfamily"/>
</dbReference>
<proteinExistence type="inferred from homology"/>
<sequence>MTDNHSLIKTMKPSALFMRYLIPSLLGMLLMSINILVDGLFVSHGLGEQALAAVNISVPIFSIILSISLWIGMGGATLYSMALGEGDSRKAKAIFTQSMLLTVIITGIILGIGLVFEREVAYLFGANDAIVEQVLAYLHVLLLFGVLFVIENILSIFIRNDGNPTLAMVGLITTSVMNIILNYFFIFVFEFGLAGVAYAIVISGIAGILVLSTHFLRPKCNLGMISDFWHELHLGAILTIGFPSFLVEGSAALIVILFNVTFNRFMGDTGLAAYAVINYLHIVFLMLFIGVGAALQPITSYLYGAIQYGKMAIFLKLALISAAILGGLLIIAGVIGSHFIITLFGINDPAIVDYTTTGIYYFFMGYLFLGINMVLLEFYQSVGRAGYAAMIVILRVVVFFIPLLFFMPSIFGVNSIWLVFPISEAAALFVVLLLIQCRFIRLIPREKIIV</sequence>
<dbReference type="Pfam" id="PF01554">
    <property type="entry name" value="MatE"/>
    <property type="match status" value="2"/>
</dbReference>
<dbReference type="PANTHER" id="PTHR43823:SF4">
    <property type="entry name" value="SPORULATION PROTEIN YKVU"/>
    <property type="match status" value="1"/>
</dbReference>
<evidence type="ECO:0000256" key="3">
    <source>
        <dbReference type="ARBA" id="ARBA00022106"/>
    </source>
</evidence>
<feature type="transmembrane region" description="Helical" evidence="10">
    <location>
        <begin position="20"/>
        <end position="40"/>
    </location>
</feature>
<keyword evidence="4" id="KW-0813">Transport</keyword>
<evidence type="ECO:0000313" key="12">
    <source>
        <dbReference type="Proteomes" id="UP000823934"/>
    </source>
</evidence>
<name>A0A9D1Q741_9GAMM</name>
<feature type="transmembrane region" description="Helical" evidence="10">
    <location>
        <begin position="195"/>
        <end position="216"/>
    </location>
</feature>
<reference evidence="11" key="1">
    <citation type="journal article" date="2021" name="PeerJ">
        <title>Extensive microbial diversity within the chicken gut microbiome revealed by metagenomics and culture.</title>
        <authorList>
            <person name="Gilroy R."/>
            <person name="Ravi A."/>
            <person name="Getino M."/>
            <person name="Pursley I."/>
            <person name="Horton D.L."/>
            <person name="Alikhan N.F."/>
            <person name="Baker D."/>
            <person name="Gharbi K."/>
            <person name="Hall N."/>
            <person name="Watson M."/>
            <person name="Adriaenssens E.M."/>
            <person name="Foster-Nyarko E."/>
            <person name="Jarju S."/>
            <person name="Secka A."/>
            <person name="Antonio M."/>
            <person name="Oren A."/>
            <person name="Chaudhuri R.R."/>
            <person name="La Ragione R."/>
            <person name="Hildebrand F."/>
            <person name="Pallen M.J."/>
        </authorList>
    </citation>
    <scope>NUCLEOTIDE SEQUENCE</scope>
    <source>
        <strain evidence="11">CHK160-9182</strain>
    </source>
</reference>
<dbReference type="GO" id="GO:0015297">
    <property type="term" value="F:antiporter activity"/>
    <property type="evidence" value="ECO:0007669"/>
    <property type="project" value="InterPro"/>
</dbReference>
<gene>
    <name evidence="11" type="ORF">H9889_05815</name>
</gene>
<evidence type="ECO:0000256" key="4">
    <source>
        <dbReference type="ARBA" id="ARBA00022448"/>
    </source>
</evidence>
<dbReference type="CDD" id="cd13143">
    <property type="entry name" value="MATE_MepA_like"/>
    <property type="match status" value="1"/>
</dbReference>
<comment type="caution">
    <text evidence="11">The sequence shown here is derived from an EMBL/GenBank/DDBJ whole genome shotgun (WGS) entry which is preliminary data.</text>
</comment>
<feature type="transmembrane region" description="Helical" evidence="10">
    <location>
        <begin position="386"/>
        <end position="410"/>
    </location>
</feature>
<feature type="transmembrane region" description="Helical" evidence="10">
    <location>
        <begin position="166"/>
        <end position="189"/>
    </location>
</feature>
<reference evidence="11" key="2">
    <citation type="submission" date="2021-04" db="EMBL/GenBank/DDBJ databases">
        <authorList>
            <person name="Gilroy R."/>
        </authorList>
    </citation>
    <scope>NUCLEOTIDE SEQUENCE</scope>
    <source>
        <strain evidence="11">CHK160-9182</strain>
    </source>
</reference>
<dbReference type="PIRSF" id="PIRSF006603">
    <property type="entry name" value="DinF"/>
    <property type="match status" value="1"/>
</dbReference>
<evidence type="ECO:0000256" key="5">
    <source>
        <dbReference type="ARBA" id="ARBA00022475"/>
    </source>
</evidence>
<comment type="subcellular location">
    <subcellularLocation>
        <location evidence="1">Cell inner membrane</location>
        <topology evidence="1">Multi-pass membrane protein</topology>
    </subcellularLocation>
</comment>
<evidence type="ECO:0000256" key="8">
    <source>
        <dbReference type="ARBA" id="ARBA00023136"/>
    </source>
</evidence>
<dbReference type="GO" id="GO:0046677">
    <property type="term" value="P:response to antibiotic"/>
    <property type="evidence" value="ECO:0007669"/>
    <property type="project" value="UniProtKB-KW"/>
</dbReference>
<feature type="transmembrane region" description="Helical" evidence="10">
    <location>
        <begin position="237"/>
        <end position="260"/>
    </location>
</feature>
<evidence type="ECO:0000256" key="10">
    <source>
        <dbReference type="SAM" id="Phobius"/>
    </source>
</evidence>
<dbReference type="PANTHER" id="PTHR43823">
    <property type="entry name" value="SPORULATION PROTEIN YKVU"/>
    <property type="match status" value="1"/>
</dbReference>
<dbReference type="InterPro" id="IPR045070">
    <property type="entry name" value="MATE_MepA-like"/>
</dbReference>
<evidence type="ECO:0000256" key="6">
    <source>
        <dbReference type="ARBA" id="ARBA00022692"/>
    </source>
</evidence>
<evidence type="ECO:0000256" key="2">
    <source>
        <dbReference type="ARBA" id="ARBA00008417"/>
    </source>
</evidence>
<keyword evidence="8 10" id="KW-0472">Membrane</keyword>
<keyword evidence="6 10" id="KW-0812">Transmembrane</keyword>
<evidence type="ECO:0000313" key="11">
    <source>
        <dbReference type="EMBL" id="HIW06825.1"/>
    </source>
</evidence>
<feature type="transmembrane region" description="Helical" evidence="10">
    <location>
        <begin position="272"/>
        <end position="296"/>
    </location>
</feature>
<dbReference type="NCBIfam" id="TIGR00797">
    <property type="entry name" value="matE"/>
    <property type="match status" value="1"/>
</dbReference>
<feature type="transmembrane region" description="Helical" evidence="10">
    <location>
        <begin position="317"/>
        <end position="346"/>
    </location>
</feature>
<dbReference type="EMBL" id="DXHP01000128">
    <property type="protein sequence ID" value="HIW06825.1"/>
    <property type="molecule type" value="Genomic_DNA"/>
</dbReference>